<dbReference type="InterPro" id="IPR050816">
    <property type="entry name" value="Flavin-dep_Halogenase_NPB"/>
</dbReference>
<dbReference type="InterPro" id="IPR006905">
    <property type="entry name" value="Flavin_halogenase"/>
</dbReference>
<name>A0A6G4R0F4_9CAUL</name>
<keyword evidence="2" id="KW-0547">Nucleotide-binding</keyword>
<evidence type="ECO:0000256" key="2">
    <source>
        <dbReference type="PIRSR" id="PIRSR011396-2"/>
    </source>
</evidence>
<gene>
    <name evidence="3" type="ORF">G5B46_15285</name>
</gene>
<comment type="caution">
    <text evidence="3">The sequence shown here is derived from an EMBL/GenBank/DDBJ whole genome shotgun (WGS) entry which is preliminary data.</text>
</comment>
<dbReference type="InterPro" id="IPR033856">
    <property type="entry name" value="Trp_halogen"/>
</dbReference>
<dbReference type="PIRSF" id="PIRSF011396">
    <property type="entry name" value="Trp_halogenase"/>
    <property type="match status" value="1"/>
</dbReference>
<keyword evidence="2" id="KW-0274">FAD</keyword>
<dbReference type="PANTHER" id="PTHR43747">
    <property type="entry name" value="FAD-BINDING PROTEIN"/>
    <property type="match status" value="1"/>
</dbReference>
<dbReference type="AlphaFoldDB" id="A0A6G4R0F4"/>
<proteinExistence type="predicted"/>
<evidence type="ECO:0000313" key="3">
    <source>
        <dbReference type="EMBL" id="NGM50975.1"/>
    </source>
</evidence>
<dbReference type="SUPFAM" id="SSF51905">
    <property type="entry name" value="FAD/NAD(P)-binding domain"/>
    <property type="match status" value="1"/>
</dbReference>
<accession>A0A6G4R0F4</accession>
<feature type="binding site" evidence="2">
    <location>
        <position position="342"/>
    </location>
    <ligand>
        <name>L-tryptophan</name>
        <dbReference type="ChEBI" id="CHEBI:57912"/>
    </ligand>
</feature>
<dbReference type="GO" id="GO:0000166">
    <property type="term" value="F:nucleotide binding"/>
    <property type="evidence" value="ECO:0007669"/>
    <property type="project" value="UniProtKB-KW"/>
</dbReference>
<dbReference type="GO" id="GO:0004497">
    <property type="term" value="F:monooxygenase activity"/>
    <property type="evidence" value="ECO:0007669"/>
    <property type="project" value="InterPro"/>
</dbReference>
<dbReference type="EMBL" id="JAAKGT010000007">
    <property type="protein sequence ID" value="NGM50975.1"/>
    <property type="molecule type" value="Genomic_DNA"/>
</dbReference>
<keyword evidence="2" id="KW-0285">Flavoprotein</keyword>
<dbReference type="PANTHER" id="PTHR43747:SF4">
    <property type="entry name" value="FLAVIN-DEPENDENT TRYPTOPHAN HALOGENASE"/>
    <property type="match status" value="1"/>
</dbReference>
<evidence type="ECO:0000256" key="1">
    <source>
        <dbReference type="PIRSR" id="PIRSR011396-1"/>
    </source>
</evidence>
<reference evidence="3" key="1">
    <citation type="submission" date="2020-02" db="EMBL/GenBank/DDBJ databases">
        <authorList>
            <person name="Gao J."/>
            <person name="Sun J."/>
        </authorList>
    </citation>
    <scope>NUCLEOTIDE SEQUENCE</scope>
    <source>
        <strain evidence="3">602-2</strain>
    </source>
</reference>
<feature type="binding site" evidence="2">
    <location>
        <position position="77"/>
    </location>
    <ligand>
        <name>7-chloro-L-tryptophan</name>
        <dbReference type="ChEBI" id="CHEBI:58713"/>
    </ligand>
</feature>
<organism evidence="3">
    <name type="scientific">Caulobacter sp. 602-2</name>
    <dbReference type="NCBI Taxonomy" id="2710887"/>
    <lineage>
        <taxon>Bacteria</taxon>
        <taxon>Pseudomonadati</taxon>
        <taxon>Pseudomonadota</taxon>
        <taxon>Alphaproteobacteria</taxon>
        <taxon>Caulobacterales</taxon>
        <taxon>Caulobacteraceae</taxon>
        <taxon>Caulobacter</taxon>
    </lineage>
</organism>
<dbReference type="RefSeq" id="WP_165260008.1">
    <property type="nucleotide sequence ID" value="NZ_JAAKGT010000007.1"/>
</dbReference>
<dbReference type="Pfam" id="PF04820">
    <property type="entry name" value="Trp_halogenase"/>
    <property type="match status" value="1"/>
</dbReference>
<dbReference type="Gene3D" id="3.50.50.60">
    <property type="entry name" value="FAD/NAD(P)-binding domain"/>
    <property type="match status" value="1"/>
</dbReference>
<protein>
    <submittedName>
        <fullName evidence="3">Tryptophan 7-halogenase</fullName>
    </submittedName>
</protein>
<sequence length="512" mass="55491">MTPIKSIAVVGGGSAGWMSAAFLSAMLGPGTAITLVESDEIGTVGVGEATIPPIRQFNAMIGLDEGAFLAATQGTYKLGIEFRDWGRVGDSYMHAFGAIGQGAGTLSCHQHWLADRGRPGAPSLEALTLGAGLARAGRFSPPQKDRPRSPLSRLAHAYHFDAGLYAAFLRSHAEARGVTRIEGRIVEVRQEPARGHIQSLRLADGREVAADFYIDCSGFRGLLIEQTLKAGWDSARRWLPCDRALAAPTLTPGPITPYTRATAVDAGWRWRIPLRHRTGNGLVYSSDHLSDDKAHERLIQGLDGELLADPRPIRFEPGRRKAGWIGNCLAVGLAGGFLEPLESTSLHMVQTALYRFLTLYPDAGCDPARIAEYNRLSAREFEQVRDFVILHYVLNARDEPFWRQVRETPPPDGLARKLELFAAFGHIERESDELFYEESWVQVLLGQGASPAAAHPLAALKSPAERAAFLDQIAAVNAACVEACDTHDAYLAAVLARAGAASTRPLISTTTE</sequence>
<feature type="binding site" evidence="2">
    <location>
        <position position="333"/>
    </location>
    <ligand>
        <name>FAD</name>
        <dbReference type="ChEBI" id="CHEBI:57692"/>
    </ligand>
</feature>
<feature type="binding site" evidence="2">
    <location>
        <begin position="12"/>
        <end position="15"/>
    </location>
    <ligand>
        <name>FAD</name>
        <dbReference type="ChEBI" id="CHEBI:57692"/>
    </ligand>
</feature>
<dbReference type="InterPro" id="IPR036188">
    <property type="entry name" value="FAD/NAD-bd_sf"/>
</dbReference>
<feature type="active site" evidence="1">
    <location>
        <position position="77"/>
    </location>
</feature>